<sequence length="101" mass="11707">MYVVIWEYEVRPDASMRFEAMYGPQGEWVALFRRYPGFIATELLRGDGDRYLSIDRWESGQAYERFQRQAQEDYARLDAAGDALTLAERRIGAYTGAGDRP</sequence>
<accession>A0A974XZI9</accession>
<feature type="domain" description="ABM" evidence="1">
    <location>
        <begin position="1"/>
        <end position="69"/>
    </location>
</feature>
<dbReference type="Proteomes" id="UP000639274">
    <property type="component" value="Chromosome"/>
</dbReference>
<dbReference type="InterPro" id="IPR007138">
    <property type="entry name" value="ABM_dom"/>
</dbReference>
<keyword evidence="2" id="KW-0503">Monooxygenase</keyword>
<dbReference type="InterPro" id="IPR011008">
    <property type="entry name" value="Dimeric_a/b-barrel"/>
</dbReference>
<evidence type="ECO:0000259" key="1">
    <source>
        <dbReference type="Pfam" id="PF03992"/>
    </source>
</evidence>
<dbReference type="RefSeq" id="WP_200614378.1">
    <property type="nucleotide sequence ID" value="NZ_CP071518.1"/>
</dbReference>
<name>A0A974XZI9_9GAMM</name>
<reference evidence="2 3" key="1">
    <citation type="submission" date="2021-03" db="EMBL/GenBank/DDBJ databases">
        <title>Lysobacter sp. nov. isolated from soil of gangwondo yeongwol, south Korea.</title>
        <authorList>
            <person name="Kim K.R."/>
            <person name="Kim K.H."/>
            <person name="Jeon C.O."/>
        </authorList>
    </citation>
    <scope>NUCLEOTIDE SEQUENCE [LARGE SCALE GENOMIC DNA]</scope>
    <source>
        <strain evidence="2 3">R19</strain>
    </source>
</reference>
<dbReference type="Pfam" id="PF03992">
    <property type="entry name" value="ABM"/>
    <property type="match status" value="1"/>
</dbReference>
<dbReference type="EMBL" id="CP071518">
    <property type="protein sequence ID" value="QSX78662.1"/>
    <property type="molecule type" value="Genomic_DNA"/>
</dbReference>
<gene>
    <name evidence="2" type="ORF">I8J32_001595</name>
</gene>
<evidence type="ECO:0000313" key="2">
    <source>
        <dbReference type="EMBL" id="QSX78662.1"/>
    </source>
</evidence>
<dbReference type="GO" id="GO:0004497">
    <property type="term" value="F:monooxygenase activity"/>
    <property type="evidence" value="ECO:0007669"/>
    <property type="project" value="UniProtKB-KW"/>
</dbReference>
<keyword evidence="3" id="KW-1185">Reference proteome</keyword>
<dbReference type="Gene3D" id="3.30.70.100">
    <property type="match status" value="1"/>
</dbReference>
<dbReference type="AlphaFoldDB" id="A0A974XZI9"/>
<keyword evidence="2" id="KW-0560">Oxidoreductase</keyword>
<organism evidence="2 3">
    <name type="scientific">Agrilutibacter solisilvae</name>
    <dbReference type="NCBI Taxonomy" id="2763317"/>
    <lineage>
        <taxon>Bacteria</taxon>
        <taxon>Pseudomonadati</taxon>
        <taxon>Pseudomonadota</taxon>
        <taxon>Gammaproteobacteria</taxon>
        <taxon>Lysobacterales</taxon>
        <taxon>Lysobacteraceae</taxon>
        <taxon>Agrilutibacter</taxon>
    </lineage>
</organism>
<protein>
    <submittedName>
        <fullName evidence="2">Antibiotic biosynthesis monooxygenase</fullName>
    </submittedName>
</protein>
<dbReference type="SUPFAM" id="SSF54909">
    <property type="entry name" value="Dimeric alpha+beta barrel"/>
    <property type="match status" value="1"/>
</dbReference>
<evidence type="ECO:0000313" key="3">
    <source>
        <dbReference type="Proteomes" id="UP000639274"/>
    </source>
</evidence>
<proteinExistence type="predicted"/>
<dbReference type="KEGG" id="lsf:I8J32_001595"/>